<evidence type="ECO:0000256" key="1">
    <source>
        <dbReference type="ARBA" id="ARBA00023125"/>
    </source>
</evidence>
<dbReference type="EMBL" id="DXEX01000191">
    <property type="protein sequence ID" value="HIX59828.1"/>
    <property type="molecule type" value="Genomic_DNA"/>
</dbReference>
<dbReference type="InterPro" id="IPR010982">
    <property type="entry name" value="Lambda_DNA-bd_dom_sf"/>
</dbReference>
<dbReference type="Pfam" id="PF01381">
    <property type="entry name" value="HTH_3"/>
    <property type="match status" value="1"/>
</dbReference>
<proteinExistence type="predicted"/>
<dbReference type="SMART" id="SM00530">
    <property type="entry name" value="HTH_XRE"/>
    <property type="match status" value="1"/>
</dbReference>
<dbReference type="PANTHER" id="PTHR46558">
    <property type="entry name" value="TRACRIPTIONAL REGULATORY PROTEIN-RELATED-RELATED"/>
    <property type="match status" value="1"/>
</dbReference>
<evidence type="ECO:0000313" key="3">
    <source>
        <dbReference type="EMBL" id="HIX59828.1"/>
    </source>
</evidence>
<name>A0A9D2B3H3_9FIRM</name>
<keyword evidence="1" id="KW-0238">DNA-binding</keyword>
<dbReference type="Gene3D" id="1.10.260.40">
    <property type="entry name" value="lambda repressor-like DNA-binding domains"/>
    <property type="match status" value="1"/>
</dbReference>
<dbReference type="Gene3D" id="1.25.40.10">
    <property type="entry name" value="Tetratricopeptide repeat domain"/>
    <property type="match status" value="1"/>
</dbReference>
<reference evidence="3" key="2">
    <citation type="submission" date="2021-04" db="EMBL/GenBank/DDBJ databases">
        <authorList>
            <person name="Gilroy R."/>
        </authorList>
    </citation>
    <scope>NUCLEOTIDE SEQUENCE</scope>
    <source>
        <strain evidence="3">ChiSjej1B19-8411</strain>
    </source>
</reference>
<dbReference type="SUPFAM" id="SSF47413">
    <property type="entry name" value="lambda repressor-like DNA-binding domains"/>
    <property type="match status" value="1"/>
</dbReference>
<dbReference type="GO" id="GO:0003677">
    <property type="term" value="F:DNA binding"/>
    <property type="evidence" value="ECO:0007669"/>
    <property type="project" value="UniProtKB-KW"/>
</dbReference>
<comment type="caution">
    <text evidence="3">The sequence shown here is derived from an EMBL/GenBank/DDBJ whole genome shotgun (WGS) entry which is preliminary data.</text>
</comment>
<reference evidence="3" key="1">
    <citation type="journal article" date="2021" name="PeerJ">
        <title>Extensive microbial diversity within the chicken gut microbiome revealed by metagenomics and culture.</title>
        <authorList>
            <person name="Gilroy R."/>
            <person name="Ravi A."/>
            <person name="Getino M."/>
            <person name="Pursley I."/>
            <person name="Horton D.L."/>
            <person name="Alikhan N.F."/>
            <person name="Baker D."/>
            <person name="Gharbi K."/>
            <person name="Hall N."/>
            <person name="Watson M."/>
            <person name="Adriaenssens E.M."/>
            <person name="Foster-Nyarko E."/>
            <person name="Jarju S."/>
            <person name="Secka A."/>
            <person name="Antonio M."/>
            <person name="Oren A."/>
            <person name="Chaudhuri R.R."/>
            <person name="La Ragione R."/>
            <person name="Hildebrand F."/>
            <person name="Pallen M.J."/>
        </authorList>
    </citation>
    <scope>NUCLEOTIDE SEQUENCE</scope>
    <source>
        <strain evidence="3">ChiSjej1B19-8411</strain>
    </source>
</reference>
<organism evidence="3 4">
    <name type="scientific">Candidatus Blautia gallistercoris</name>
    <dbReference type="NCBI Taxonomy" id="2838490"/>
    <lineage>
        <taxon>Bacteria</taxon>
        <taxon>Bacillati</taxon>
        <taxon>Bacillota</taxon>
        <taxon>Clostridia</taxon>
        <taxon>Lachnospirales</taxon>
        <taxon>Lachnospiraceae</taxon>
        <taxon>Blautia</taxon>
    </lineage>
</organism>
<gene>
    <name evidence="3" type="ORF">IAA45_08960</name>
</gene>
<dbReference type="Proteomes" id="UP000886817">
    <property type="component" value="Unassembled WGS sequence"/>
</dbReference>
<dbReference type="PROSITE" id="PS50943">
    <property type="entry name" value="HTH_CROC1"/>
    <property type="match status" value="1"/>
</dbReference>
<feature type="domain" description="HTH cro/C1-type" evidence="2">
    <location>
        <begin position="7"/>
        <end position="61"/>
    </location>
</feature>
<accession>A0A9D2B3H3</accession>
<dbReference type="AlphaFoldDB" id="A0A9D2B3H3"/>
<evidence type="ECO:0000259" key="2">
    <source>
        <dbReference type="PROSITE" id="PS50943"/>
    </source>
</evidence>
<dbReference type="SUPFAM" id="SSF48452">
    <property type="entry name" value="TPR-like"/>
    <property type="match status" value="1"/>
</dbReference>
<dbReference type="InterPro" id="IPR011990">
    <property type="entry name" value="TPR-like_helical_dom_sf"/>
</dbReference>
<evidence type="ECO:0000313" key="4">
    <source>
        <dbReference type="Proteomes" id="UP000886817"/>
    </source>
</evidence>
<sequence length="348" mass="41033">MQIGENIRRYRKKKNMTQEEMANRLGVTPPAVNKWENGNSCPDIALLAPIARLLDISVDTLLSFQSELTREEIAGIIQDVDAKFQETSYEEAFQYIKKILEKYPNSEQLTWQLAMILDAWRLLKEVPDADQYDGFIVDCFQRALQSTKEEIHCSAAESLYNLYVRKEQYEEARKCLEEFSVQNPERKRRQAELYRKTGQIPEAYRTYEELLFTFWPMVSMTLQGLYLLAVQEQDMDRARYFVEKQSLLGQFFDYGTYYEVSSHLELAVLEKDEKAVLEIAEKMLSSVDEMRSFVDSPLYAHLEFQKGSPEFYAQMRQNLLNCFRDEEGYGFMKGNTAWERMLEKYENR</sequence>
<dbReference type="CDD" id="cd00093">
    <property type="entry name" value="HTH_XRE"/>
    <property type="match status" value="1"/>
</dbReference>
<dbReference type="PANTHER" id="PTHR46558:SF11">
    <property type="entry name" value="HTH-TYPE TRANSCRIPTIONAL REGULATOR XRE"/>
    <property type="match status" value="1"/>
</dbReference>
<protein>
    <submittedName>
        <fullName evidence="3">Helix-turn-helix domain-containing protein</fullName>
    </submittedName>
</protein>
<dbReference type="InterPro" id="IPR001387">
    <property type="entry name" value="Cro/C1-type_HTH"/>
</dbReference>